<keyword evidence="3" id="KW-0963">Cytoplasm</keyword>
<accession>A0ABS2HEP0</accession>
<evidence type="ECO:0000259" key="5">
    <source>
        <dbReference type="Pfam" id="PF00582"/>
    </source>
</evidence>
<evidence type="ECO:0000256" key="3">
    <source>
        <dbReference type="ARBA" id="ARBA00022490"/>
    </source>
</evidence>
<dbReference type="PANTHER" id="PTHR47892:SF1">
    <property type="entry name" value="UNIVERSAL STRESS PROTEIN E"/>
    <property type="match status" value="1"/>
</dbReference>
<comment type="caution">
    <text evidence="6">The sequence shown here is derived from an EMBL/GenBank/DDBJ whole genome shotgun (WGS) entry which is preliminary data.</text>
</comment>
<feature type="domain" description="UspA" evidence="5">
    <location>
        <begin position="152"/>
        <end position="301"/>
    </location>
</feature>
<dbReference type="RefSeq" id="WP_205157655.1">
    <property type="nucleotide sequence ID" value="NZ_JAFEUM010000002.1"/>
</dbReference>
<comment type="similarity">
    <text evidence="2">Belongs to the universal stress protein A family.</text>
</comment>
<feature type="domain" description="UspA" evidence="5">
    <location>
        <begin position="4"/>
        <end position="140"/>
    </location>
</feature>
<dbReference type="Proteomes" id="UP000809621">
    <property type="component" value="Unassembled WGS sequence"/>
</dbReference>
<evidence type="ECO:0000313" key="6">
    <source>
        <dbReference type="EMBL" id="MBM7036048.1"/>
    </source>
</evidence>
<comment type="function">
    <text evidence="4">Required for resistance to DNA-damaging agents.</text>
</comment>
<organism evidence="6 7">
    <name type="scientific">Vibrio ulleungensis</name>
    <dbReference type="NCBI Taxonomy" id="2807619"/>
    <lineage>
        <taxon>Bacteria</taxon>
        <taxon>Pseudomonadati</taxon>
        <taxon>Pseudomonadota</taxon>
        <taxon>Gammaproteobacteria</taxon>
        <taxon>Vibrionales</taxon>
        <taxon>Vibrionaceae</taxon>
        <taxon>Vibrio</taxon>
    </lineage>
</organism>
<keyword evidence="7" id="KW-1185">Reference proteome</keyword>
<reference evidence="6 7" key="1">
    <citation type="submission" date="2021-02" db="EMBL/GenBank/DDBJ databases">
        <authorList>
            <person name="Park J.-S."/>
        </authorList>
    </citation>
    <scope>NUCLEOTIDE SEQUENCE [LARGE SCALE GENOMIC DNA]</scope>
    <source>
        <strain evidence="6 7">188UL20-2</strain>
    </source>
</reference>
<dbReference type="SUPFAM" id="SSF52402">
    <property type="entry name" value="Adenine nucleotide alpha hydrolases-like"/>
    <property type="match status" value="2"/>
</dbReference>
<dbReference type="Gene3D" id="3.40.50.12370">
    <property type="match status" value="1"/>
</dbReference>
<dbReference type="PANTHER" id="PTHR47892">
    <property type="entry name" value="UNIVERSAL STRESS PROTEIN E"/>
    <property type="match status" value="1"/>
</dbReference>
<evidence type="ECO:0000256" key="2">
    <source>
        <dbReference type="ARBA" id="ARBA00008791"/>
    </source>
</evidence>
<dbReference type="InterPro" id="IPR006016">
    <property type="entry name" value="UspA"/>
</dbReference>
<evidence type="ECO:0000313" key="7">
    <source>
        <dbReference type="Proteomes" id="UP000809621"/>
    </source>
</evidence>
<comment type="subcellular location">
    <subcellularLocation>
        <location evidence="1">Cytoplasm</location>
    </subcellularLocation>
</comment>
<proteinExistence type="inferred from homology"/>
<sequence>MQKFKNILYVDHGLDKDRDSILRVLELAERNNARLKGLIVCPALPPDMAEYHEAYHQSLINTLQTGVRELQSMRHYDAPTLPISIEIASGGNPAINIIHAITEHDHDLLVKDAEPLETGNKGFKALDMKLLRKCPCPVWLNRHTHQLEHNGRVAVAIDPMVTEPEQVELAIRLLQLGHSIADNYDSNLHIVSCWNFEMENYLRHHVWINIEDDVLDEQIETTRIKHRATLDSLIHQSGIGGKMVIHHLHGSADEQIPALVNVEQVDVLVMGTVARSGIKGLVIGNTAENIVQSIPCSLVALKPRGFISPIT</sequence>
<dbReference type="EMBL" id="JAFEUM010000002">
    <property type="protein sequence ID" value="MBM7036048.1"/>
    <property type="molecule type" value="Genomic_DNA"/>
</dbReference>
<evidence type="ECO:0000256" key="4">
    <source>
        <dbReference type="ARBA" id="ARBA00037131"/>
    </source>
</evidence>
<protein>
    <submittedName>
        <fullName evidence="6">Universal stress protein</fullName>
    </submittedName>
</protein>
<dbReference type="Pfam" id="PF00582">
    <property type="entry name" value="Usp"/>
    <property type="match status" value="2"/>
</dbReference>
<evidence type="ECO:0000256" key="1">
    <source>
        <dbReference type="ARBA" id="ARBA00004496"/>
    </source>
</evidence>
<name>A0ABS2HEP0_9VIBR</name>
<gene>
    <name evidence="6" type="ORF">JQC93_06455</name>
</gene>